<feature type="compositionally biased region" description="Low complexity" evidence="1">
    <location>
        <begin position="104"/>
        <end position="116"/>
    </location>
</feature>
<evidence type="ECO:0000256" key="2">
    <source>
        <dbReference type="SAM" id="Phobius"/>
    </source>
</evidence>
<feature type="transmembrane region" description="Helical" evidence="2">
    <location>
        <begin position="6"/>
        <end position="24"/>
    </location>
</feature>
<dbReference type="OrthoDB" id="679572at2759"/>
<keyword evidence="4" id="KW-1185">Reference proteome</keyword>
<name>A0A1Z5RCK1_SORBI</name>
<dbReference type="FunCoup" id="A0A1Z5RCK1">
    <property type="interactions" value="821"/>
</dbReference>
<feature type="region of interest" description="Disordered" evidence="1">
    <location>
        <begin position="104"/>
        <end position="139"/>
    </location>
</feature>
<dbReference type="OMA" id="GAAYMSH"/>
<protein>
    <submittedName>
        <fullName evidence="3">Uncharacterized protein</fullName>
    </submittedName>
</protein>
<keyword evidence="2" id="KW-0472">Membrane</keyword>
<evidence type="ECO:0000313" key="3">
    <source>
        <dbReference type="EMBL" id="OQU81201.1"/>
    </source>
</evidence>
<keyword evidence="2" id="KW-1133">Transmembrane helix</keyword>
<evidence type="ECO:0000256" key="1">
    <source>
        <dbReference type="SAM" id="MobiDB-lite"/>
    </source>
</evidence>
<organism evidence="3 4">
    <name type="scientific">Sorghum bicolor</name>
    <name type="common">Sorghum</name>
    <name type="synonym">Sorghum vulgare</name>
    <dbReference type="NCBI Taxonomy" id="4558"/>
    <lineage>
        <taxon>Eukaryota</taxon>
        <taxon>Viridiplantae</taxon>
        <taxon>Streptophyta</taxon>
        <taxon>Embryophyta</taxon>
        <taxon>Tracheophyta</taxon>
        <taxon>Spermatophyta</taxon>
        <taxon>Magnoliopsida</taxon>
        <taxon>Liliopsida</taxon>
        <taxon>Poales</taxon>
        <taxon>Poaceae</taxon>
        <taxon>PACMAD clade</taxon>
        <taxon>Panicoideae</taxon>
        <taxon>Andropogonodae</taxon>
        <taxon>Andropogoneae</taxon>
        <taxon>Sorghinae</taxon>
        <taxon>Sorghum</taxon>
    </lineage>
</organism>
<evidence type="ECO:0000313" key="4">
    <source>
        <dbReference type="Proteomes" id="UP000000768"/>
    </source>
</evidence>
<feature type="transmembrane region" description="Helical" evidence="2">
    <location>
        <begin position="44"/>
        <end position="65"/>
    </location>
</feature>
<accession>A0A1Z5RCK1</accession>
<dbReference type="Gramene" id="OQU81201">
    <property type="protein sequence ID" value="OQU81201"/>
    <property type="gene ID" value="SORBI_3006G026100"/>
</dbReference>
<reference evidence="4" key="2">
    <citation type="journal article" date="2018" name="Plant J.">
        <title>The Sorghum bicolor reference genome: improved assembly, gene annotations, a transcriptome atlas, and signatures of genome organization.</title>
        <authorList>
            <person name="McCormick R.F."/>
            <person name="Truong S.K."/>
            <person name="Sreedasyam A."/>
            <person name="Jenkins J."/>
            <person name="Shu S."/>
            <person name="Sims D."/>
            <person name="Kennedy M."/>
            <person name="Amirebrahimi M."/>
            <person name="Weers B.D."/>
            <person name="McKinley B."/>
            <person name="Mattison A."/>
            <person name="Morishige D.T."/>
            <person name="Grimwood J."/>
            <person name="Schmutz J."/>
            <person name="Mullet J.E."/>
        </authorList>
    </citation>
    <scope>NUCLEOTIDE SEQUENCE [LARGE SCALE GENOMIC DNA]</scope>
    <source>
        <strain evidence="4">cv. BTx623</strain>
    </source>
</reference>
<keyword evidence="2" id="KW-0812">Transmembrane</keyword>
<reference evidence="3 4" key="1">
    <citation type="journal article" date="2009" name="Nature">
        <title>The Sorghum bicolor genome and the diversification of grasses.</title>
        <authorList>
            <person name="Paterson A.H."/>
            <person name="Bowers J.E."/>
            <person name="Bruggmann R."/>
            <person name="Dubchak I."/>
            <person name="Grimwood J."/>
            <person name="Gundlach H."/>
            <person name="Haberer G."/>
            <person name="Hellsten U."/>
            <person name="Mitros T."/>
            <person name="Poliakov A."/>
            <person name="Schmutz J."/>
            <person name="Spannagl M."/>
            <person name="Tang H."/>
            <person name="Wang X."/>
            <person name="Wicker T."/>
            <person name="Bharti A.K."/>
            <person name="Chapman J."/>
            <person name="Feltus F.A."/>
            <person name="Gowik U."/>
            <person name="Grigoriev I.V."/>
            <person name="Lyons E."/>
            <person name="Maher C.A."/>
            <person name="Martis M."/>
            <person name="Narechania A."/>
            <person name="Otillar R.P."/>
            <person name="Penning B.W."/>
            <person name="Salamov A.A."/>
            <person name="Wang Y."/>
            <person name="Zhang L."/>
            <person name="Carpita N.C."/>
            <person name="Freeling M."/>
            <person name="Gingle A.R."/>
            <person name="Hash C.T."/>
            <person name="Keller B."/>
            <person name="Klein P."/>
            <person name="Kresovich S."/>
            <person name="McCann M.C."/>
            <person name="Ming R."/>
            <person name="Peterson D.G."/>
            <person name="Mehboob-ur-Rahman"/>
            <person name="Ware D."/>
            <person name="Westhoff P."/>
            <person name="Mayer K.F."/>
            <person name="Messing J."/>
            <person name="Rokhsar D.S."/>
        </authorList>
    </citation>
    <scope>NUCLEOTIDE SEQUENCE [LARGE SCALE GENOMIC DNA]</scope>
    <source>
        <strain evidence="4">cv. BTx623</strain>
    </source>
</reference>
<dbReference type="AlphaFoldDB" id="A0A1Z5RCK1"/>
<proteinExistence type="predicted"/>
<gene>
    <name evidence="3" type="ORF">SORBI_3006G026100</name>
</gene>
<dbReference type="Proteomes" id="UP000000768">
    <property type="component" value="Chromosome 6"/>
</dbReference>
<dbReference type="InParanoid" id="A0A1Z5RCK1"/>
<dbReference type="EMBL" id="CM000765">
    <property type="protein sequence ID" value="OQU81201.1"/>
    <property type="molecule type" value="Genomic_DNA"/>
</dbReference>
<sequence length="154" mass="17153">MPSYPSPIYIYIYMITLLISNYACNPKLAWYLQYWGKMVKAYTVLMALCMVILFSCNAVEGGAYMRHEALSRKGLKEQRKLATISGLNPSVSNLSGQASSNVNGVNNNNSESTNTNMPDAGTAYTPMTSTTTDSHHDLSVDQYRRITHNNENKP</sequence>